<feature type="non-terminal residue" evidence="3">
    <location>
        <position position="1"/>
    </location>
</feature>
<dbReference type="AlphaFoldDB" id="A0A397CKJ8"/>
<feature type="domain" description="Chromo" evidence="2">
    <location>
        <begin position="489"/>
        <end position="523"/>
    </location>
</feature>
<keyword evidence="1" id="KW-1133">Transmembrane helix</keyword>
<dbReference type="CDD" id="cd00024">
    <property type="entry name" value="CD_CSD"/>
    <property type="match status" value="1"/>
</dbReference>
<dbReference type="Proteomes" id="UP000265716">
    <property type="component" value="Unassembled WGS sequence"/>
</dbReference>
<dbReference type="GO" id="GO:0016747">
    <property type="term" value="F:acyltransferase activity, transferring groups other than amino-acyl groups"/>
    <property type="evidence" value="ECO:0007669"/>
    <property type="project" value="InterPro"/>
</dbReference>
<feature type="transmembrane region" description="Helical" evidence="1">
    <location>
        <begin position="55"/>
        <end position="75"/>
    </location>
</feature>
<dbReference type="Pfam" id="PF00385">
    <property type="entry name" value="Chromo"/>
    <property type="match status" value="1"/>
</dbReference>
<dbReference type="GO" id="GO:0000271">
    <property type="term" value="P:polysaccharide biosynthetic process"/>
    <property type="evidence" value="ECO:0007669"/>
    <property type="project" value="TreeGrafter"/>
</dbReference>
<keyword evidence="1" id="KW-0812">Transmembrane</keyword>
<dbReference type="EMBL" id="QUTC01007287">
    <property type="protein sequence ID" value="RHY48321.1"/>
    <property type="molecule type" value="Genomic_DNA"/>
</dbReference>
<dbReference type="VEuPathDB" id="FungiDB:H257_02265"/>
<comment type="caution">
    <text evidence="3">The sequence shown here is derived from an EMBL/GenBank/DDBJ whole genome shotgun (WGS) entry which is preliminary data.</text>
</comment>
<dbReference type="Pfam" id="PF01757">
    <property type="entry name" value="Acyl_transf_3"/>
    <property type="match status" value="1"/>
</dbReference>
<reference evidence="3 4" key="1">
    <citation type="submission" date="2018-08" db="EMBL/GenBank/DDBJ databases">
        <title>Aphanomyces genome sequencing and annotation.</title>
        <authorList>
            <person name="Minardi D."/>
            <person name="Oidtmann B."/>
            <person name="Van Der Giezen M."/>
            <person name="Studholme D.J."/>
        </authorList>
    </citation>
    <scope>NUCLEOTIDE SEQUENCE [LARGE SCALE GENOMIC DNA]</scope>
    <source>
        <strain evidence="3 4">SA</strain>
    </source>
</reference>
<protein>
    <recommendedName>
        <fullName evidence="2">Chromo domain-containing protein</fullName>
    </recommendedName>
</protein>
<dbReference type="InterPro" id="IPR016197">
    <property type="entry name" value="Chromo-like_dom_sf"/>
</dbReference>
<dbReference type="InterPro" id="IPR021109">
    <property type="entry name" value="Peptidase_aspartic_dom_sf"/>
</dbReference>
<dbReference type="PANTHER" id="PTHR23028:SF53">
    <property type="entry name" value="ACYL_TRANSF_3 DOMAIN-CONTAINING PROTEIN"/>
    <property type="match status" value="1"/>
</dbReference>
<dbReference type="Gene3D" id="2.40.50.40">
    <property type="match status" value="1"/>
</dbReference>
<keyword evidence="1" id="KW-0472">Membrane</keyword>
<dbReference type="InterPro" id="IPR000953">
    <property type="entry name" value="Chromo/chromo_shadow_dom"/>
</dbReference>
<organism evidence="3 4">
    <name type="scientific">Aphanomyces astaci</name>
    <name type="common">Crayfish plague agent</name>
    <dbReference type="NCBI Taxonomy" id="112090"/>
    <lineage>
        <taxon>Eukaryota</taxon>
        <taxon>Sar</taxon>
        <taxon>Stramenopiles</taxon>
        <taxon>Oomycota</taxon>
        <taxon>Saprolegniomycetes</taxon>
        <taxon>Saprolegniales</taxon>
        <taxon>Verrucalvaceae</taxon>
        <taxon>Aphanomyces</taxon>
    </lineage>
</organism>
<evidence type="ECO:0000259" key="2">
    <source>
        <dbReference type="PROSITE" id="PS50013"/>
    </source>
</evidence>
<accession>A0A397CKJ8</accession>
<feature type="transmembrane region" description="Helical" evidence="1">
    <location>
        <begin position="96"/>
        <end position="116"/>
    </location>
</feature>
<dbReference type="VEuPathDB" id="FungiDB:H257_11906"/>
<name>A0A397CKJ8_APHAT</name>
<evidence type="ECO:0000313" key="4">
    <source>
        <dbReference type="Proteomes" id="UP000265716"/>
    </source>
</evidence>
<dbReference type="PANTHER" id="PTHR23028">
    <property type="entry name" value="ACETYLTRANSFERASE"/>
    <property type="match status" value="1"/>
</dbReference>
<dbReference type="Gene3D" id="2.40.70.10">
    <property type="entry name" value="Acid Proteases"/>
    <property type="match status" value="1"/>
</dbReference>
<dbReference type="InterPro" id="IPR050879">
    <property type="entry name" value="Acyltransferase_3"/>
</dbReference>
<dbReference type="SUPFAM" id="SSF54160">
    <property type="entry name" value="Chromo domain-like"/>
    <property type="match status" value="1"/>
</dbReference>
<proteinExistence type="predicted"/>
<dbReference type="PROSITE" id="PS50013">
    <property type="entry name" value="CHROMO_2"/>
    <property type="match status" value="1"/>
</dbReference>
<gene>
    <name evidence="3" type="ORF">DYB38_010060</name>
</gene>
<dbReference type="InterPro" id="IPR023780">
    <property type="entry name" value="Chromo_domain"/>
</dbReference>
<dbReference type="GO" id="GO:0016020">
    <property type="term" value="C:membrane"/>
    <property type="evidence" value="ECO:0007669"/>
    <property type="project" value="TreeGrafter"/>
</dbReference>
<dbReference type="InterPro" id="IPR002656">
    <property type="entry name" value="Acyl_transf_3_dom"/>
</dbReference>
<evidence type="ECO:0000256" key="1">
    <source>
        <dbReference type="SAM" id="Phobius"/>
    </source>
</evidence>
<sequence length="536" mass="60245">SNGVDTAEFAVLAEEATPPEPKYPIKYPPDIDGLRTLAVVPVVLLHAYPLSINGGFTRVDVFFVIAGYLISCILFKENAKGSLTYADFYSRRIHRIFPALLLVFTFTLVVGCVWLLDKAVYDTEVEPSSRKSRSTERPKPKCLKCQSTAHRVREHPGITDAEVKKLMDDFHQARRRSVNFVSSTKPANSMECQASIEDVLTLPKVLLDSGSDETLVSEGLLVALERLGASLNVETKPRLMLKPYGETTKPLHVTRQVQFKTVTLETSIGPLVLRGLRAWVEEKRMEIDVLIGRPVMERLGFSVDGMLVDALKQRRVWDMAEAGDADQTSANVKRLQEAFQEDPEDALYAEDVALLTVDWLSKARQEYMDALRQAMENMHRDVAARSEKLRQQARGRREKKAHVRLAKFALGDFVLLGKIIKFPNKLALNWKGPYRVSRVDSDYVMEVQQLVEPFTTSVHHASRLKFFSDAALDVTDALVDYAAFGDEGFFVEELLGARRSADGKFEVRVKWKGLDEEEASWEPSMKTLRSSCAAGS</sequence>
<dbReference type="VEuPathDB" id="FungiDB:H257_18261"/>
<evidence type="ECO:0000313" key="3">
    <source>
        <dbReference type="EMBL" id="RHY48321.1"/>
    </source>
</evidence>
<dbReference type="CDD" id="cd00303">
    <property type="entry name" value="retropepsin_like"/>
    <property type="match status" value="1"/>
</dbReference>